<accession>X0XWS6</accession>
<dbReference type="AlphaFoldDB" id="X0XWS6"/>
<feature type="non-terminal residue" evidence="1">
    <location>
        <position position="1"/>
    </location>
</feature>
<dbReference type="EMBL" id="BARS01044942">
    <property type="protein sequence ID" value="GAG40998.1"/>
    <property type="molecule type" value="Genomic_DNA"/>
</dbReference>
<sequence length="248" mass="26769">DRQFVSQDYSEIGSFDRVNGLIQLGNPNVQAVDFLSVDLHDAMSIYYSGADKLATVEVRTDSLVQRSTTGDPASAATETESDLTAAANDTITELAGVATAVGGWTASSLQNGPSQYLDLKPAIATKGPGKGSSYTPVTLQAWTSYDDDYILHAAEGYIEVATAFHGFTNLPPRFRCDYTAGFGTVPYDVEQVVIELTAEMFKASKIDTNLKSERLGDYAYQLADVTSGSSSRRAVWVDRLSAHRKVVI</sequence>
<evidence type="ECO:0000313" key="1">
    <source>
        <dbReference type="EMBL" id="GAG40998.1"/>
    </source>
</evidence>
<organism evidence="1">
    <name type="scientific">marine sediment metagenome</name>
    <dbReference type="NCBI Taxonomy" id="412755"/>
    <lineage>
        <taxon>unclassified sequences</taxon>
        <taxon>metagenomes</taxon>
        <taxon>ecological metagenomes</taxon>
    </lineage>
</organism>
<protein>
    <submittedName>
        <fullName evidence="1">Uncharacterized protein</fullName>
    </submittedName>
</protein>
<feature type="non-terminal residue" evidence="1">
    <location>
        <position position="248"/>
    </location>
</feature>
<comment type="caution">
    <text evidence="1">The sequence shown here is derived from an EMBL/GenBank/DDBJ whole genome shotgun (WGS) entry which is preliminary data.</text>
</comment>
<reference evidence="1" key="1">
    <citation type="journal article" date="2014" name="Front. Microbiol.">
        <title>High frequency of phylogenetically diverse reductive dehalogenase-homologous genes in deep subseafloor sedimentary metagenomes.</title>
        <authorList>
            <person name="Kawai M."/>
            <person name="Futagami T."/>
            <person name="Toyoda A."/>
            <person name="Takaki Y."/>
            <person name="Nishi S."/>
            <person name="Hori S."/>
            <person name="Arai W."/>
            <person name="Tsubouchi T."/>
            <person name="Morono Y."/>
            <person name="Uchiyama I."/>
            <person name="Ito T."/>
            <person name="Fujiyama A."/>
            <person name="Inagaki F."/>
            <person name="Takami H."/>
        </authorList>
    </citation>
    <scope>NUCLEOTIDE SEQUENCE</scope>
    <source>
        <strain evidence="1">Expedition CK06-06</strain>
    </source>
</reference>
<proteinExistence type="predicted"/>
<name>X0XWS6_9ZZZZ</name>
<gene>
    <name evidence="1" type="ORF">S01H1_67826</name>
</gene>